<protein>
    <submittedName>
        <fullName evidence="1">Uncharacterized protein</fullName>
    </submittedName>
</protein>
<reference evidence="1 2" key="1">
    <citation type="submission" date="2024-04" db="EMBL/GenBank/DDBJ databases">
        <title>genome sequences of Mucor flavus KT1a and Helicostylum pulchrum KT1b strains isolation_sourced from the surface of a dry-aged beef.</title>
        <authorList>
            <person name="Toyotome T."/>
            <person name="Hosono M."/>
            <person name="Torimaru M."/>
            <person name="Fukuda K."/>
            <person name="Mikami N."/>
        </authorList>
    </citation>
    <scope>NUCLEOTIDE SEQUENCE [LARGE SCALE GENOMIC DNA]</scope>
    <source>
        <strain evidence="1 2">KT1b</strain>
    </source>
</reference>
<proteinExistence type="predicted"/>
<gene>
    <name evidence="1" type="ORF">HPULCUR_001735</name>
</gene>
<name>A0ABP9XNJ9_9FUNG</name>
<evidence type="ECO:0000313" key="1">
    <source>
        <dbReference type="EMBL" id="GAA5796364.1"/>
    </source>
</evidence>
<keyword evidence="2" id="KW-1185">Reference proteome</keyword>
<sequence length="296" mass="32743">MTEYTSSSIPPAEIKITIYNGLIIPAAATPLEQDAEDPIFSIFCYTSNKDIKILLKINKSTIRNAFQDQDFFKCSQEGYLVAVSGKVLEKMNGYLSILVSDITAGPNNPVFISDELKDRLGIIVQDPTKSPQSTQQATEELNLVEVQTEQYKSFYRNSSDHKMEISSILLDTSVNFDDDFSDIQYAVSDDSETIELTHESNKTYQGNITDKNAIETADNIISNSLTEGLEVVEEANTDIKTDIGTDITGVLPVVTEIESDQSSSALEPIISTDKYETRSRNPQFLLSPVFKSTSAS</sequence>
<dbReference type="EMBL" id="BAABUJ010000006">
    <property type="protein sequence ID" value="GAA5796364.1"/>
    <property type="molecule type" value="Genomic_DNA"/>
</dbReference>
<evidence type="ECO:0000313" key="2">
    <source>
        <dbReference type="Proteomes" id="UP001476247"/>
    </source>
</evidence>
<accession>A0ABP9XNJ9</accession>
<organism evidence="1 2">
    <name type="scientific">Helicostylum pulchrum</name>
    <dbReference type="NCBI Taxonomy" id="562976"/>
    <lineage>
        <taxon>Eukaryota</taxon>
        <taxon>Fungi</taxon>
        <taxon>Fungi incertae sedis</taxon>
        <taxon>Mucoromycota</taxon>
        <taxon>Mucoromycotina</taxon>
        <taxon>Mucoromycetes</taxon>
        <taxon>Mucorales</taxon>
        <taxon>Mucorineae</taxon>
        <taxon>Mucoraceae</taxon>
        <taxon>Helicostylum</taxon>
    </lineage>
</organism>
<dbReference type="Proteomes" id="UP001476247">
    <property type="component" value="Unassembled WGS sequence"/>
</dbReference>
<comment type="caution">
    <text evidence="1">The sequence shown here is derived from an EMBL/GenBank/DDBJ whole genome shotgun (WGS) entry which is preliminary data.</text>
</comment>